<feature type="signal peptide" evidence="1">
    <location>
        <begin position="1"/>
        <end position="18"/>
    </location>
</feature>
<dbReference type="AlphaFoldDB" id="A0A0L0F2G7"/>
<feature type="chain" id="PRO_5005538505" description="ZP domain-containing protein" evidence="1">
    <location>
        <begin position="19"/>
        <end position="236"/>
    </location>
</feature>
<keyword evidence="3" id="KW-1185">Reference proteome</keyword>
<sequence>MSIQKVTLLALYATSVWAATWKDINMTVYTGEGCLEDTASSSWTIPTSPSCTQLIPGNFQFYAQYVFDPVGGTTGSIHYYNDYYCAEENRIYKFDQVYLQAFDVSGDAAICKNCLVADCSIRYAEKPLPEDVSIFSKVAITDFPAARCPSNVVATSSVVPTDGSCVPYTGGRSAMFVRHSSAVTTGDIFVFVEGTCTHLEETISSNLKNVNVALDATTECRNMDSGRQSLGITPFN</sequence>
<gene>
    <name evidence="2" type="ORF">SARC_16585</name>
</gene>
<dbReference type="GeneID" id="25917089"/>
<dbReference type="RefSeq" id="XP_014144784.1">
    <property type="nucleotide sequence ID" value="XM_014289309.1"/>
</dbReference>
<dbReference type="EMBL" id="KQ250036">
    <property type="protein sequence ID" value="KNC70882.1"/>
    <property type="molecule type" value="Genomic_DNA"/>
</dbReference>
<evidence type="ECO:0000313" key="3">
    <source>
        <dbReference type="Proteomes" id="UP000054560"/>
    </source>
</evidence>
<dbReference type="Proteomes" id="UP000054560">
    <property type="component" value="Unassembled WGS sequence"/>
</dbReference>
<reference evidence="2 3" key="1">
    <citation type="submission" date="2011-02" db="EMBL/GenBank/DDBJ databases">
        <title>The Genome Sequence of Sphaeroforma arctica JP610.</title>
        <authorList>
            <consortium name="The Broad Institute Genome Sequencing Platform"/>
            <person name="Russ C."/>
            <person name="Cuomo C."/>
            <person name="Young S.K."/>
            <person name="Zeng Q."/>
            <person name="Gargeya S."/>
            <person name="Alvarado L."/>
            <person name="Berlin A."/>
            <person name="Chapman S.B."/>
            <person name="Chen Z."/>
            <person name="Freedman E."/>
            <person name="Gellesch M."/>
            <person name="Goldberg J."/>
            <person name="Griggs A."/>
            <person name="Gujja S."/>
            <person name="Heilman E."/>
            <person name="Heiman D."/>
            <person name="Howarth C."/>
            <person name="Mehta T."/>
            <person name="Neiman D."/>
            <person name="Pearson M."/>
            <person name="Roberts A."/>
            <person name="Saif S."/>
            <person name="Shea T."/>
            <person name="Shenoy N."/>
            <person name="Sisk P."/>
            <person name="Stolte C."/>
            <person name="Sykes S."/>
            <person name="White J."/>
            <person name="Yandava C."/>
            <person name="Burger G."/>
            <person name="Gray M.W."/>
            <person name="Holland P.W.H."/>
            <person name="King N."/>
            <person name="Lang F.B.F."/>
            <person name="Roger A.J."/>
            <person name="Ruiz-Trillo I."/>
            <person name="Haas B."/>
            <person name="Nusbaum C."/>
            <person name="Birren B."/>
        </authorList>
    </citation>
    <scope>NUCLEOTIDE SEQUENCE [LARGE SCALE GENOMIC DNA]</scope>
    <source>
        <strain evidence="2 3">JP610</strain>
    </source>
</reference>
<protein>
    <recommendedName>
        <fullName evidence="4">ZP domain-containing protein</fullName>
    </recommendedName>
</protein>
<organism evidence="2 3">
    <name type="scientific">Sphaeroforma arctica JP610</name>
    <dbReference type="NCBI Taxonomy" id="667725"/>
    <lineage>
        <taxon>Eukaryota</taxon>
        <taxon>Ichthyosporea</taxon>
        <taxon>Ichthyophonida</taxon>
        <taxon>Sphaeroforma</taxon>
    </lineage>
</organism>
<accession>A0A0L0F2G7</accession>
<evidence type="ECO:0000313" key="2">
    <source>
        <dbReference type="EMBL" id="KNC70882.1"/>
    </source>
</evidence>
<evidence type="ECO:0008006" key="4">
    <source>
        <dbReference type="Google" id="ProtNLM"/>
    </source>
</evidence>
<name>A0A0L0F2G7_9EUKA</name>
<proteinExistence type="predicted"/>
<keyword evidence="1" id="KW-0732">Signal</keyword>
<evidence type="ECO:0000256" key="1">
    <source>
        <dbReference type="SAM" id="SignalP"/>
    </source>
</evidence>